<sequence length="101" mass="11482">MQKLRNIKPKLLMPVCTRVPVEMRQLVDELAGSKGSDRAKWVREAIQEKIRNDLGQSSIEMVGKSKNTVSTNEYMNVFKNLFSFIKSIKKPDVAGQAFCVH</sequence>
<dbReference type="Proteomes" id="UP000013009">
    <property type="component" value="Unassembled WGS sequence"/>
</dbReference>
<organism evidence="1 2">
    <name type="scientific">Acinetobacter colistiniresistens</name>
    <dbReference type="NCBI Taxonomy" id="280145"/>
    <lineage>
        <taxon>Bacteria</taxon>
        <taxon>Pseudomonadati</taxon>
        <taxon>Pseudomonadota</taxon>
        <taxon>Gammaproteobacteria</taxon>
        <taxon>Moraxellales</taxon>
        <taxon>Moraxellaceae</taxon>
        <taxon>Acinetobacter</taxon>
    </lineage>
</organism>
<dbReference type="OrthoDB" id="6694340at2"/>
<proteinExistence type="predicted"/>
<reference evidence="1 2" key="1">
    <citation type="submission" date="2013-02" db="EMBL/GenBank/DDBJ databases">
        <title>The Genome Sequence of Acinetobacter sp. NIPH 1859.</title>
        <authorList>
            <consortium name="The Broad Institute Genome Sequencing Platform"/>
            <consortium name="The Broad Institute Genome Sequencing Center for Infectious Disease"/>
            <person name="Cerqueira G."/>
            <person name="Feldgarden M."/>
            <person name="Courvalin P."/>
            <person name="Perichon B."/>
            <person name="Grillot-Courvalin C."/>
            <person name="Clermont D."/>
            <person name="Rocha E."/>
            <person name="Yoon E.-J."/>
            <person name="Nemec A."/>
            <person name="Walker B."/>
            <person name="Young S.K."/>
            <person name="Zeng Q."/>
            <person name="Gargeya S."/>
            <person name="Fitzgerald M."/>
            <person name="Haas B."/>
            <person name="Abouelleil A."/>
            <person name="Alvarado L."/>
            <person name="Arachchi H.M."/>
            <person name="Berlin A.M."/>
            <person name="Chapman S.B."/>
            <person name="Dewar J."/>
            <person name="Goldberg J."/>
            <person name="Griggs A."/>
            <person name="Gujja S."/>
            <person name="Hansen M."/>
            <person name="Howarth C."/>
            <person name="Imamovic A."/>
            <person name="Larimer J."/>
            <person name="McCowan C."/>
            <person name="Murphy C."/>
            <person name="Neiman D."/>
            <person name="Pearson M."/>
            <person name="Priest M."/>
            <person name="Roberts A."/>
            <person name="Saif S."/>
            <person name="Shea T."/>
            <person name="Sisk P."/>
            <person name="Sykes S."/>
            <person name="Wortman J."/>
            <person name="Nusbaum C."/>
            <person name="Birren B."/>
        </authorList>
    </citation>
    <scope>NUCLEOTIDE SEQUENCE [LARGE SCALE GENOMIC DNA]</scope>
    <source>
        <strain evidence="1 2">NIPH 1859</strain>
    </source>
</reference>
<comment type="caution">
    <text evidence="1">The sequence shown here is derived from an EMBL/GenBank/DDBJ whole genome shotgun (WGS) entry which is preliminary data.</text>
</comment>
<dbReference type="PATRIC" id="fig|1217695.3.peg.1524"/>
<dbReference type="HOGENOM" id="CLU_2327522_0_0_6"/>
<evidence type="ECO:0000313" key="2">
    <source>
        <dbReference type="Proteomes" id="UP000013009"/>
    </source>
</evidence>
<evidence type="ECO:0000313" key="1">
    <source>
        <dbReference type="EMBL" id="ENX34926.1"/>
    </source>
</evidence>
<dbReference type="RefSeq" id="WP_005272343.1">
    <property type="nucleotide sequence ID" value="NZ_KB850194.1"/>
</dbReference>
<dbReference type="EMBL" id="APRZ01000014">
    <property type="protein sequence ID" value="ENX34926.1"/>
    <property type="molecule type" value="Genomic_DNA"/>
</dbReference>
<protein>
    <submittedName>
        <fullName evidence="1">Uncharacterized protein</fullName>
    </submittedName>
</protein>
<keyword evidence="2" id="KW-1185">Reference proteome</keyword>
<name>N9QXX6_9GAMM</name>
<gene>
    <name evidence="1" type="ORF">F889_01566</name>
</gene>
<dbReference type="AlphaFoldDB" id="N9QXX6"/>
<accession>N9QXX6</accession>